<dbReference type="EMBL" id="NMUH01002095">
    <property type="protein sequence ID" value="MQL97758.1"/>
    <property type="molecule type" value="Genomic_DNA"/>
</dbReference>
<feature type="non-terminal residue" evidence="1">
    <location>
        <position position="1"/>
    </location>
</feature>
<reference evidence="1" key="1">
    <citation type="submission" date="2017-07" db="EMBL/GenBank/DDBJ databases">
        <title>Taro Niue Genome Assembly and Annotation.</title>
        <authorList>
            <person name="Atibalentja N."/>
            <person name="Keating K."/>
            <person name="Fields C.J."/>
        </authorList>
    </citation>
    <scope>NUCLEOTIDE SEQUENCE</scope>
    <source>
        <strain evidence="1">Niue_2</strain>
        <tissue evidence="1">Leaf</tissue>
    </source>
</reference>
<name>A0A843VMH1_COLES</name>
<proteinExistence type="predicted"/>
<evidence type="ECO:0000313" key="2">
    <source>
        <dbReference type="Proteomes" id="UP000652761"/>
    </source>
</evidence>
<protein>
    <submittedName>
        <fullName evidence="1">Uncharacterized protein</fullName>
    </submittedName>
</protein>
<keyword evidence="2" id="KW-1185">Reference proteome</keyword>
<comment type="caution">
    <text evidence="1">The sequence shown here is derived from an EMBL/GenBank/DDBJ whole genome shotgun (WGS) entry which is preliminary data.</text>
</comment>
<sequence length="294" mass="32234">MCLDSVLLYMLAAAISKKFQPASLVPLLPSQAVAVVQLDPTPSPAVTSRIVRLGGPSDWAQSAHRFSACEHDRGVCHVLNATALVVTFLLPLLSGQRLHARHVSCIGRPADVRSGKATASHIVFRLQRRATSHSQLLCIFKEPQPNRAGEAQLGQGELLQGFSRRFEILEKRGACSHCENIVWNGGNAERTPVFAFFTKPSVVVRCLFRNASLVGYPRFFVSQACVFVVLRVCPGTCVVPSRSVSSVLDTLTPVFELYVRLRERRQWDSDFLELGAPARDPRGARHGPAAVSLQ</sequence>
<gene>
    <name evidence="1" type="ORF">Taro_030456</name>
</gene>
<evidence type="ECO:0000313" key="1">
    <source>
        <dbReference type="EMBL" id="MQL97758.1"/>
    </source>
</evidence>
<dbReference type="Proteomes" id="UP000652761">
    <property type="component" value="Unassembled WGS sequence"/>
</dbReference>
<organism evidence="1 2">
    <name type="scientific">Colocasia esculenta</name>
    <name type="common">Wild taro</name>
    <name type="synonym">Arum esculentum</name>
    <dbReference type="NCBI Taxonomy" id="4460"/>
    <lineage>
        <taxon>Eukaryota</taxon>
        <taxon>Viridiplantae</taxon>
        <taxon>Streptophyta</taxon>
        <taxon>Embryophyta</taxon>
        <taxon>Tracheophyta</taxon>
        <taxon>Spermatophyta</taxon>
        <taxon>Magnoliopsida</taxon>
        <taxon>Liliopsida</taxon>
        <taxon>Araceae</taxon>
        <taxon>Aroideae</taxon>
        <taxon>Colocasieae</taxon>
        <taxon>Colocasia</taxon>
    </lineage>
</organism>
<dbReference type="AlphaFoldDB" id="A0A843VMH1"/>
<accession>A0A843VMH1</accession>